<organism evidence="3 4">
    <name type="scientific">Candidatus Uhrbacteria bacterium GW2011_GWD2_52_7</name>
    <dbReference type="NCBI Taxonomy" id="1618989"/>
    <lineage>
        <taxon>Bacteria</taxon>
        <taxon>Candidatus Uhriibacteriota</taxon>
    </lineage>
</organism>
<evidence type="ECO:0000256" key="1">
    <source>
        <dbReference type="SAM" id="Phobius"/>
    </source>
</evidence>
<feature type="transmembrane region" description="Helical" evidence="1">
    <location>
        <begin position="159"/>
        <end position="178"/>
    </location>
</feature>
<feature type="chain" id="PRO_5002540826" evidence="2">
    <location>
        <begin position="27"/>
        <end position="449"/>
    </location>
</feature>
<reference evidence="3 4" key="1">
    <citation type="journal article" date="2015" name="Nature">
        <title>rRNA introns, odd ribosomes, and small enigmatic genomes across a large radiation of phyla.</title>
        <authorList>
            <person name="Brown C.T."/>
            <person name="Hug L.A."/>
            <person name="Thomas B.C."/>
            <person name="Sharon I."/>
            <person name="Castelle C.J."/>
            <person name="Singh A."/>
            <person name="Wilkins M.J."/>
            <person name="Williams K.H."/>
            <person name="Banfield J.F."/>
        </authorList>
    </citation>
    <scope>NUCLEOTIDE SEQUENCE [LARGE SCALE GENOMIC DNA]</scope>
</reference>
<keyword evidence="1" id="KW-0812">Transmembrane</keyword>
<keyword evidence="1" id="KW-1133">Transmembrane helix</keyword>
<dbReference type="PROSITE" id="PS51257">
    <property type="entry name" value="PROKAR_LIPOPROTEIN"/>
    <property type="match status" value="1"/>
</dbReference>
<sequence>MRFLKISLLIALVITFAMPVFGFAAACTCFCGDYDTGAILYSESEESAATCRDACESFDDQFVGCFETESEYPYNDEKCWTYDECEAYSKPVSGGVVRGDANDMSQGKWESDLTPYCSQNKGGEVMRYCYAESSAKVDLGVDVGTLTKTGDIGEYIINAYNWLIPAAALIAVTMMMIGGLQYALARGKSSYIDKGKKRITNAIAGLVLLLSAYVVAKLIDPRLISFDALKTPLIKEVTMLSGELSCETLLGKNFDITPSGAKQCGNTGTITSMSRVAGNVSTGSWKVGDTCNYSTCPQYGDVCLSTGTCATCQNIPTPSEQACDAVDMESGGSDGKFYVYCDYDEENNSCVAASFSAGSSGFSCTSVQGNASGDCSYYDRLLWVSNSGSGLLSANDATLETFAKTCYNDLCSVKSTGCKVAVTTDQSVITAWVFDETFFDATSVTCVNR</sequence>
<feature type="signal peptide" evidence="2">
    <location>
        <begin position="1"/>
        <end position="26"/>
    </location>
</feature>
<dbReference type="Proteomes" id="UP000034846">
    <property type="component" value="Unassembled WGS sequence"/>
</dbReference>
<dbReference type="InterPro" id="IPR043993">
    <property type="entry name" value="T4SS_pilin"/>
</dbReference>
<feature type="transmembrane region" description="Helical" evidence="1">
    <location>
        <begin position="199"/>
        <end position="216"/>
    </location>
</feature>
<dbReference type="EMBL" id="LCRD01000001">
    <property type="protein sequence ID" value="KKW30905.1"/>
    <property type="molecule type" value="Genomic_DNA"/>
</dbReference>
<evidence type="ECO:0000313" key="3">
    <source>
        <dbReference type="EMBL" id="KKW30905.1"/>
    </source>
</evidence>
<keyword evidence="1" id="KW-0472">Membrane</keyword>
<proteinExistence type="predicted"/>
<dbReference type="AlphaFoldDB" id="A0A0G1XJ17"/>
<dbReference type="Pfam" id="PF18895">
    <property type="entry name" value="T4SS_pilin"/>
    <property type="match status" value="1"/>
</dbReference>
<comment type="caution">
    <text evidence="3">The sequence shown here is derived from an EMBL/GenBank/DDBJ whole genome shotgun (WGS) entry which is preliminary data.</text>
</comment>
<gene>
    <name evidence="3" type="ORF">UY72_C0001G0017</name>
</gene>
<accession>A0A0G1XJ17</accession>
<evidence type="ECO:0000313" key="4">
    <source>
        <dbReference type="Proteomes" id="UP000034846"/>
    </source>
</evidence>
<keyword evidence="2" id="KW-0732">Signal</keyword>
<name>A0A0G1XJ17_9BACT</name>
<evidence type="ECO:0000256" key="2">
    <source>
        <dbReference type="SAM" id="SignalP"/>
    </source>
</evidence>
<protein>
    <submittedName>
        <fullName evidence="3">Uncharacterized protein</fullName>
    </submittedName>
</protein>